<evidence type="ECO:0000259" key="9">
    <source>
        <dbReference type="Pfam" id="PF02778"/>
    </source>
</evidence>
<dbReference type="PANTHER" id="PTHR21227">
    <property type="entry name" value="TRNA-SPLICING ENDONUCLEASE SUBUNIT SEN2"/>
    <property type="match status" value="1"/>
</dbReference>
<dbReference type="PIRSF" id="PIRSF011789">
    <property type="entry name" value="tRNA_splic_SEN2"/>
    <property type="match status" value="1"/>
</dbReference>
<dbReference type="Proteomes" id="UP001431209">
    <property type="component" value="Unassembled WGS sequence"/>
</dbReference>
<keyword evidence="10" id="KW-0378">Hydrolase</keyword>
<dbReference type="Pfam" id="PF01974">
    <property type="entry name" value="tRNA_int_endo"/>
    <property type="match status" value="1"/>
</dbReference>
<sequence length="233" mass="27261">MEENKRAPKEYQISKFKNTTARLVGRYVLTDNFDLYEQGFFGKGMLSRSRPQQVVEFSLDDDTKEQIREELLLTLHEAFYLVYALGCLQVTHQGKVLTIHECFEKFCEMEGYEFFLSRYASYHYFRCRGWIVKSGVKYGCDFMLYRLGPELDHSKYCTRIVPIINGQKDEMPWKELQHQSRLSISVAKILVVTSVRIDTPNNQDVTTLVKSSTVKQILDCVSIEMIQTTRFMP</sequence>
<evidence type="ECO:0000256" key="1">
    <source>
        <dbReference type="ARBA" id="ARBA00008078"/>
    </source>
</evidence>
<dbReference type="GO" id="GO:0006388">
    <property type="term" value="P:tRNA splicing, via endonucleolytic cleavage and ligation"/>
    <property type="evidence" value="ECO:0007669"/>
    <property type="project" value="InterPro"/>
</dbReference>
<dbReference type="AlphaFoldDB" id="A0AAW2Z3G0"/>
<comment type="catalytic activity">
    <reaction evidence="6">
        <text>pretRNA = a 3'-half-tRNA molecule with a 5'-OH end + a 5'-half-tRNA molecule with a 2',3'-cyclic phosphate end + an intron with a 2',3'-cyclic phosphate and a 5'-hydroxyl terminus.</text>
        <dbReference type="EC" id="4.6.1.16"/>
    </reaction>
</comment>
<accession>A0AAW2Z3G0</accession>
<comment type="similarity">
    <text evidence="1">Belongs to the tRNA-intron endonuclease family.</text>
</comment>
<feature type="active site" evidence="7">
    <location>
        <position position="145"/>
    </location>
</feature>
<dbReference type="GO" id="GO:0000213">
    <property type="term" value="F:tRNA-intron lyase activity"/>
    <property type="evidence" value="ECO:0007669"/>
    <property type="project" value="UniProtKB-EC"/>
</dbReference>
<evidence type="ECO:0000256" key="2">
    <source>
        <dbReference type="ARBA" id="ARBA00012573"/>
    </source>
</evidence>
<feature type="active site" evidence="7">
    <location>
        <position position="153"/>
    </location>
</feature>
<keyword evidence="4" id="KW-0456">Lyase</keyword>
<dbReference type="Pfam" id="PF02778">
    <property type="entry name" value="tRNA_int_endo_N"/>
    <property type="match status" value="1"/>
</dbReference>
<keyword evidence="3" id="KW-0819">tRNA processing</keyword>
<dbReference type="InterPro" id="IPR011856">
    <property type="entry name" value="tRNA_endonuc-like_dom_sf"/>
</dbReference>
<dbReference type="InterPro" id="IPR006676">
    <property type="entry name" value="tRNA_splic"/>
</dbReference>
<evidence type="ECO:0000256" key="4">
    <source>
        <dbReference type="ARBA" id="ARBA00023239"/>
    </source>
</evidence>
<keyword evidence="11" id="KW-1185">Reference proteome</keyword>
<dbReference type="GO" id="GO:0005737">
    <property type="term" value="C:cytoplasm"/>
    <property type="evidence" value="ECO:0007669"/>
    <property type="project" value="TreeGrafter"/>
</dbReference>
<dbReference type="Gene3D" id="3.40.1350.10">
    <property type="match status" value="1"/>
</dbReference>
<dbReference type="InterPro" id="IPR006677">
    <property type="entry name" value="tRNA_intron_Endonuc_cat-like"/>
</dbReference>
<name>A0AAW2Z3G0_9EUKA</name>
<dbReference type="InterPro" id="IPR016589">
    <property type="entry name" value="tRNA_splic_SEN2"/>
</dbReference>
<feature type="active site" evidence="7">
    <location>
        <position position="188"/>
    </location>
</feature>
<dbReference type="EMBL" id="JAOPGA020000995">
    <property type="protein sequence ID" value="KAL0483807.1"/>
    <property type="molecule type" value="Genomic_DNA"/>
</dbReference>
<dbReference type="PANTHER" id="PTHR21227:SF0">
    <property type="entry name" value="TRNA-SPLICING ENDONUCLEASE SUBUNIT SEN2"/>
    <property type="match status" value="1"/>
</dbReference>
<evidence type="ECO:0000256" key="5">
    <source>
        <dbReference type="ARBA" id="ARBA00032432"/>
    </source>
</evidence>
<dbReference type="InterPro" id="IPR036167">
    <property type="entry name" value="tRNA_intron_Endo_cat-like_sf"/>
</dbReference>
<gene>
    <name evidence="10" type="ORF">AKO1_014017</name>
</gene>
<dbReference type="EC" id="4.6.1.16" evidence="2"/>
<dbReference type="CDD" id="cd22363">
    <property type="entry name" value="tRNA-intron_lyase_C"/>
    <property type="match status" value="1"/>
</dbReference>
<dbReference type="Gene3D" id="3.40.1170.20">
    <property type="entry name" value="tRNA intron endonuclease, N-terminal domain"/>
    <property type="match status" value="1"/>
</dbReference>
<evidence type="ECO:0000256" key="6">
    <source>
        <dbReference type="ARBA" id="ARBA00034031"/>
    </source>
</evidence>
<dbReference type="SUPFAM" id="SSF53032">
    <property type="entry name" value="tRNA-intron endonuclease catalytic domain-like"/>
    <property type="match status" value="1"/>
</dbReference>
<protein>
    <recommendedName>
        <fullName evidence="2">tRNA-intron lyase</fullName>
        <ecNumber evidence="2">4.6.1.16</ecNumber>
    </recommendedName>
    <alternativeName>
        <fullName evidence="5">tRNA-intron endonuclease Sen2</fullName>
    </alternativeName>
</protein>
<evidence type="ECO:0000256" key="7">
    <source>
        <dbReference type="PIRSR" id="PIRSR011789-1"/>
    </source>
</evidence>
<dbReference type="GO" id="GO:0000214">
    <property type="term" value="C:tRNA-intron endonuclease complex"/>
    <property type="evidence" value="ECO:0007669"/>
    <property type="project" value="InterPro"/>
</dbReference>
<evidence type="ECO:0000313" key="10">
    <source>
        <dbReference type="EMBL" id="KAL0483807.1"/>
    </source>
</evidence>
<dbReference type="GO" id="GO:0003676">
    <property type="term" value="F:nucleic acid binding"/>
    <property type="evidence" value="ECO:0007669"/>
    <property type="project" value="InterPro"/>
</dbReference>
<evidence type="ECO:0000256" key="3">
    <source>
        <dbReference type="ARBA" id="ARBA00022694"/>
    </source>
</evidence>
<feature type="domain" description="tRNA intron endonuclease N-terminal" evidence="9">
    <location>
        <begin position="34"/>
        <end position="101"/>
    </location>
</feature>
<proteinExistence type="inferred from homology"/>
<reference evidence="10 11" key="1">
    <citation type="submission" date="2024-03" db="EMBL/GenBank/DDBJ databases">
        <title>The Acrasis kona genome and developmental transcriptomes reveal deep origins of eukaryotic multicellular pathways.</title>
        <authorList>
            <person name="Sheikh S."/>
            <person name="Fu C.-J."/>
            <person name="Brown M.W."/>
            <person name="Baldauf S.L."/>
        </authorList>
    </citation>
    <scope>NUCLEOTIDE SEQUENCE [LARGE SCALE GENOMIC DNA]</scope>
    <source>
        <strain evidence="10 11">ATCC MYA-3509</strain>
    </source>
</reference>
<comment type="caution">
    <text evidence="10">The sequence shown here is derived from an EMBL/GenBank/DDBJ whole genome shotgun (WGS) entry which is preliminary data.</text>
</comment>
<keyword evidence="10" id="KW-0255">Endonuclease</keyword>
<feature type="domain" description="tRNA intron endonuclease catalytic" evidence="8">
    <location>
        <begin position="115"/>
        <end position="195"/>
    </location>
</feature>
<dbReference type="NCBIfam" id="TIGR00324">
    <property type="entry name" value="endA"/>
    <property type="match status" value="1"/>
</dbReference>
<evidence type="ECO:0000313" key="11">
    <source>
        <dbReference type="Proteomes" id="UP001431209"/>
    </source>
</evidence>
<evidence type="ECO:0000259" key="8">
    <source>
        <dbReference type="Pfam" id="PF01974"/>
    </source>
</evidence>
<keyword evidence="10" id="KW-0540">Nuclease</keyword>
<dbReference type="InterPro" id="IPR006678">
    <property type="entry name" value="tRNA_intron_Endonuc_N"/>
</dbReference>
<organism evidence="10 11">
    <name type="scientific">Acrasis kona</name>
    <dbReference type="NCBI Taxonomy" id="1008807"/>
    <lineage>
        <taxon>Eukaryota</taxon>
        <taxon>Discoba</taxon>
        <taxon>Heterolobosea</taxon>
        <taxon>Tetramitia</taxon>
        <taxon>Eutetramitia</taxon>
        <taxon>Acrasidae</taxon>
        <taxon>Acrasis</taxon>
    </lineage>
</organism>